<proteinExistence type="predicted"/>
<feature type="domain" description="HTH araC/xylS-type" evidence="4">
    <location>
        <begin position="249"/>
        <end position="347"/>
    </location>
</feature>
<evidence type="ECO:0000256" key="1">
    <source>
        <dbReference type="ARBA" id="ARBA00023015"/>
    </source>
</evidence>
<dbReference type="Gene3D" id="1.10.10.60">
    <property type="entry name" value="Homeodomain-like"/>
    <property type="match status" value="1"/>
</dbReference>
<keyword evidence="1" id="KW-0805">Transcription regulation</keyword>
<dbReference type="InterPro" id="IPR020449">
    <property type="entry name" value="Tscrpt_reg_AraC-type_HTH"/>
</dbReference>
<dbReference type="GO" id="GO:0003700">
    <property type="term" value="F:DNA-binding transcription factor activity"/>
    <property type="evidence" value="ECO:0007669"/>
    <property type="project" value="InterPro"/>
</dbReference>
<reference evidence="5 6" key="1">
    <citation type="submission" date="2019-12" db="EMBL/GenBank/DDBJ databases">
        <title>Genomic-based taxomic classification of the family Erythrobacteraceae.</title>
        <authorList>
            <person name="Xu L."/>
        </authorList>
    </citation>
    <scope>NUCLEOTIDE SEQUENCE [LARGE SCALE GENOMIC DNA]</scope>
    <source>
        <strain evidence="5 6">CGMCC 1.8703</strain>
    </source>
</reference>
<dbReference type="Pfam" id="PF12833">
    <property type="entry name" value="HTH_18"/>
    <property type="match status" value="1"/>
</dbReference>
<protein>
    <submittedName>
        <fullName evidence="5">Helix-turn-helix domain-containing protein</fullName>
    </submittedName>
</protein>
<organism evidence="5 6">
    <name type="scientific">Qipengyuania citrea</name>
    <dbReference type="NCBI Taxonomy" id="225971"/>
    <lineage>
        <taxon>Bacteria</taxon>
        <taxon>Pseudomonadati</taxon>
        <taxon>Pseudomonadota</taxon>
        <taxon>Alphaproteobacteria</taxon>
        <taxon>Sphingomonadales</taxon>
        <taxon>Erythrobacteraceae</taxon>
        <taxon>Qipengyuania</taxon>
    </lineage>
</organism>
<accession>A0A6I4UA44</accession>
<dbReference type="InterPro" id="IPR018060">
    <property type="entry name" value="HTH_AraC"/>
</dbReference>
<dbReference type="EMBL" id="WTYG01000001">
    <property type="protein sequence ID" value="MXP34625.1"/>
    <property type="molecule type" value="Genomic_DNA"/>
</dbReference>
<dbReference type="InterPro" id="IPR009057">
    <property type="entry name" value="Homeodomain-like_sf"/>
</dbReference>
<dbReference type="SMART" id="SM00342">
    <property type="entry name" value="HTH_ARAC"/>
    <property type="match status" value="1"/>
</dbReference>
<gene>
    <name evidence="5" type="ORF">GRI55_02450</name>
</gene>
<dbReference type="PRINTS" id="PR00032">
    <property type="entry name" value="HTHARAC"/>
</dbReference>
<dbReference type="GO" id="GO:0005829">
    <property type="term" value="C:cytosol"/>
    <property type="evidence" value="ECO:0007669"/>
    <property type="project" value="TreeGrafter"/>
</dbReference>
<dbReference type="PANTHER" id="PTHR47894:SF1">
    <property type="entry name" value="HTH-TYPE TRANSCRIPTIONAL REGULATOR VQSM"/>
    <property type="match status" value="1"/>
</dbReference>
<dbReference type="SUPFAM" id="SSF46689">
    <property type="entry name" value="Homeodomain-like"/>
    <property type="match status" value="1"/>
</dbReference>
<evidence type="ECO:0000259" key="4">
    <source>
        <dbReference type="PROSITE" id="PS01124"/>
    </source>
</evidence>
<name>A0A6I4UA44_9SPHN</name>
<dbReference type="Proteomes" id="UP000439914">
    <property type="component" value="Unassembled WGS sequence"/>
</dbReference>
<keyword evidence="3" id="KW-0804">Transcription</keyword>
<evidence type="ECO:0000256" key="3">
    <source>
        <dbReference type="ARBA" id="ARBA00023163"/>
    </source>
</evidence>
<dbReference type="GO" id="GO:0000976">
    <property type="term" value="F:transcription cis-regulatory region binding"/>
    <property type="evidence" value="ECO:0007669"/>
    <property type="project" value="TreeGrafter"/>
</dbReference>
<sequence length="368" mass="40926">MRYRKAGCFKGRCAEFPGARVEISSLFSAKAVAQADPQVADRALARLGITREALADPASTVDVSQHHALFGALAEPERPDIGIHMRTSASMRCEDFGTLGLTMRSAPDLRGALTRLDRYVRLFNRYSVFALSDFGSEWWWTNSRGADSDGARLSHEAGLGTFLTLWRDANGEDLTPARVQFMHQPVGSLAPLEALFRCPVTFGAEIDAIVLRSEDLDRPNRVGDRHIWEFLRGHLEESIAGTEEDHLDRDVLVYVADTLSEGVPRLEDVSRHLGIGSRTLQRRLSDLGHNYQSLVDEARREVALRLVAEGRQSLVEVAFLTGFAEQSSFTRAFRRWSGTTPRKYRETSSRMPAGVLGQATLAGQRLRA</sequence>
<keyword evidence="2" id="KW-0238">DNA-binding</keyword>
<evidence type="ECO:0000313" key="6">
    <source>
        <dbReference type="Proteomes" id="UP000439914"/>
    </source>
</evidence>
<evidence type="ECO:0000256" key="2">
    <source>
        <dbReference type="ARBA" id="ARBA00023125"/>
    </source>
</evidence>
<comment type="caution">
    <text evidence="5">The sequence shown here is derived from an EMBL/GenBank/DDBJ whole genome shotgun (WGS) entry which is preliminary data.</text>
</comment>
<dbReference type="AlphaFoldDB" id="A0A6I4UA44"/>
<dbReference type="InterPro" id="IPR032687">
    <property type="entry name" value="AraC-type_N"/>
</dbReference>
<evidence type="ECO:0000313" key="5">
    <source>
        <dbReference type="EMBL" id="MXP34625.1"/>
    </source>
</evidence>
<dbReference type="PANTHER" id="PTHR47894">
    <property type="entry name" value="HTH-TYPE TRANSCRIPTIONAL REGULATOR GADX"/>
    <property type="match status" value="1"/>
</dbReference>
<dbReference type="PROSITE" id="PS01124">
    <property type="entry name" value="HTH_ARAC_FAMILY_2"/>
    <property type="match status" value="1"/>
</dbReference>
<dbReference type="Pfam" id="PF12625">
    <property type="entry name" value="Arabinose_bd"/>
    <property type="match status" value="1"/>
</dbReference>